<dbReference type="RefSeq" id="WP_211975293.1">
    <property type="nucleotide sequence ID" value="NZ_CBFHAM010000034.1"/>
</dbReference>
<reference evidence="2 3" key="1">
    <citation type="submission" date="2021-04" db="EMBL/GenBank/DDBJ databases">
        <title>Chitinophaga sp. nov., isolated from the rhizosphere soil.</title>
        <authorList>
            <person name="He S."/>
        </authorList>
    </citation>
    <scope>NUCLEOTIDE SEQUENCE [LARGE SCALE GENOMIC DNA]</scope>
    <source>
        <strain evidence="2 3">2R12</strain>
    </source>
</reference>
<evidence type="ECO:0000259" key="1">
    <source>
        <dbReference type="Pfam" id="PF13569"/>
    </source>
</evidence>
<accession>A0ABS5J4L1</accession>
<keyword evidence="3" id="KW-1185">Reference proteome</keyword>
<name>A0ABS5J4L1_9BACT</name>
<protein>
    <submittedName>
        <fullName evidence="2">DUF4132 domain-containing protein</fullName>
    </submittedName>
</protein>
<evidence type="ECO:0000313" key="3">
    <source>
        <dbReference type="Proteomes" id="UP000676386"/>
    </source>
</evidence>
<feature type="domain" description="DUF4132" evidence="1">
    <location>
        <begin position="699"/>
        <end position="876"/>
    </location>
</feature>
<dbReference type="InterPro" id="IPR025406">
    <property type="entry name" value="DUF4132"/>
</dbReference>
<dbReference type="EMBL" id="JAGTXB010000012">
    <property type="protein sequence ID" value="MBS0030155.1"/>
    <property type="molecule type" value="Genomic_DNA"/>
</dbReference>
<evidence type="ECO:0000313" key="2">
    <source>
        <dbReference type="EMBL" id="MBS0030155.1"/>
    </source>
</evidence>
<sequence length="973" mass="111317">MPYKKEAILPLLERLNLTNYENIEPIRSGVDFLTGQIISPPVFTSDDDAQKLGIFIHLLQVPELWNDNDRLILQLISAPNAWKGSKHLFLTTIVPMMDQPGTSSSIVLRFSFFTSFLQQRGCTPEEIGSQLIRYSGDGNNFDLTPLKFTPLRKFLQDLLKSAERYVVDDYLHTWKTKNWNSLFFRLLTKAHPEREMEYLENIVQPSGNLPDQYQLSKVLLQNNLQKYESLVENTTEKATRLANYAAALQGYYLLAGHLPEKYNQRLLNAAYDYLNMPGVGITQEESGVSLVTGQWNFDITPSGVLAVRELLQRDRAALLPLLYHLFTEKRYLHPGAFPLLAEELKDGAVALLLHALENDYDAKVVLPALTQLPAGLYIDQLWPFTYHKLKSVRSLVAVVLADHPQALEKAAELLQYKKADQRLTAVQILCRLDDPLARELLLQTLHKEVNDDARDMMLETLGGHTITGSDEEVVTQLVTFAKKRHKLNKSAEKWLDDSTFPPLYLLNGDMLSTDMVRFLFYRMSRIKEVQADVEARPLLRMIDRTRSGAFATHLFEMYGEQGGDAKYKYLMVLAALTGDDVLADKLRIAIQYWVDTKRLKMAEHGVTALALHGSDRSLRAVEFFSRRYRSRKSVVGAAALAALHTVAAERGMTVHELGDSIIPVFGFNGLYKHFEVKNDAYRATLDSNFKPAYINDHNRRLKAIPAAVSAETKEMFKMLPKEMADSIKLQTLRLEHFLVIQRKWSTARWQQLFLEHPIMFVFATRLVWALFDEQEQLITTFRCLEDATLRTVADTAIVLPENASIRILHPVCLDTAVLQQWKRKFADLQIAPVFPQLERPVASLSPQQAYNTLIHDFEDISMESELLNRYMEQKGWKLSEGSDGKYVYAWHKTDDEQQLEVIMEMSSVSDEDSFRYKLGKLYFIDKTKTRQRWFRSTDKEAEDCLLPLKNVPPVFYSEAITDIAVSRGKIASA</sequence>
<comment type="caution">
    <text evidence="2">The sequence shown here is derived from an EMBL/GenBank/DDBJ whole genome shotgun (WGS) entry which is preliminary data.</text>
</comment>
<dbReference type="Gene3D" id="1.25.10.10">
    <property type="entry name" value="Leucine-rich Repeat Variant"/>
    <property type="match status" value="1"/>
</dbReference>
<dbReference type="Proteomes" id="UP000676386">
    <property type="component" value="Unassembled WGS sequence"/>
</dbReference>
<gene>
    <name evidence="2" type="ORF">KE626_22710</name>
</gene>
<dbReference type="Pfam" id="PF13569">
    <property type="entry name" value="DUF4132"/>
    <property type="match status" value="1"/>
</dbReference>
<proteinExistence type="predicted"/>
<organism evidence="2 3">
    <name type="scientific">Chitinophaga hostae</name>
    <dbReference type="NCBI Taxonomy" id="2831022"/>
    <lineage>
        <taxon>Bacteria</taxon>
        <taxon>Pseudomonadati</taxon>
        <taxon>Bacteroidota</taxon>
        <taxon>Chitinophagia</taxon>
        <taxon>Chitinophagales</taxon>
        <taxon>Chitinophagaceae</taxon>
        <taxon>Chitinophaga</taxon>
    </lineage>
</organism>
<dbReference type="InterPro" id="IPR011989">
    <property type="entry name" value="ARM-like"/>
</dbReference>